<feature type="domain" description="Transposase IS116/IS110/IS902 C-terminal" evidence="2">
    <location>
        <begin position="39"/>
        <end position="99"/>
    </location>
</feature>
<feature type="region of interest" description="Disordered" evidence="1">
    <location>
        <begin position="77"/>
        <end position="101"/>
    </location>
</feature>
<organism evidence="3 4">
    <name type="scientific">Celeribacter baekdonensis B30</name>
    <dbReference type="NCBI Taxonomy" id="1208323"/>
    <lineage>
        <taxon>Bacteria</taxon>
        <taxon>Pseudomonadati</taxon>
        <taxon>Pseudomonadota</taxon>
        <taxon>Alphaproteobacteria</taxon>
        <taxon>Rhodobacterales</taxon>
        <taxon>Roseobacteraceae</taxon>
        <taxon>Celeribacter</taxon>
    </lineage>
</organism>
<dbReference type="eggNOG" id="COG3547">
    <property type="taxonomic scope" value="Bacteria"/>
</dbReference>
<dbReference type="GO" id="GO:0006313">
    <property type="term" value="P:DNA transposition"/>
    <property type="evidence" value="ECO:0007669"/>
    <property type="project" value="InterPro"/>
</dbReference>
<dbReference type="STRING" id="1208323.B30_05497"/>
<dbReference type="GO" id="GO:0003677">
    <property type="term" value="F:DNA binding"/>
    <property type="evidence" value="ECO:0007669"/>
    <property type="project" value="InterPro"/>
</dbReference>
<dbReference type="Pfam" id="PF02371">
    <property type="entry name" value="Transposase_20"/>
    <property type="match status" value="1"/>
</dbReference>
<gene>
    <name evidence="3" type="ORF">B30_05497</name>
</gene>
<sequence>MSHRVYRTDCRSRPKRHIVVEREGPDESKRRIPRHLTRNGVGFNSAAQLLLSAGDNPERLKSEASFAALCGVSPVSASSRKTTRHRLNRGGDHAANNALQL</sequence>
<dbReference type="Proteomes" id="UP000006762">
    <property type="component" value="Unassembled WGS sequence"/>
</dbReference>
<dbReference type="EMBL" id="AMRK01000002">
    <property type="protein sequence ID" value="EKE73492.1"/>
    <property type="molecule type" value="Genomic_DNA"/>
</dbReference>
<comment type="caution">
    <text evidence="3">The sequence shown here is derived from an EMBL/GenBank/DDBJ whole genome shotgun (WGS) entry which is preliminary data.</text>
</comment>
<accession>K2JFX2</accession>
<reference evidence="3 4" key="1">
    <citation type="submission" date="2012-09" db="EMBL/GenBank/DDBJ databases">
        <title>Celeribacter baekdonensis B30 Genome Sequencing.</title>
        <authorList>
            <person name="Wang W."/>
        </authorList>
    </citation>
    <scope>NUCLEOTIDE SEQUENCE [LARGE SCALE GENOMIC DNA]</scope>
    <source>
        <strain evidence="3 4">B30</strain>
    </source>
</reference>
<evidence type="ECO:0000313" key="4">
    <source>
        <dbReference type="Proteomes" id="UP000006762"/>
    </source>
</evidence>
<dbReference type="InterPro" id="IPR003346">
    <property type="entry name" value="Transposase_20"/>
</dbReference>
<evidence type="ECO:0000256" key="1">
    <source>
        <dbReference type="SAM" id="MobiDB-lite"/>
    </source>
</evidence>
<dbReference type="AlphaFoldDB" id="K2JFX2"/>
<keyword evidence="4" id="KW-1185">Reference proteome</keyword>
<proteinExistence type="predicted"/>
<evidence type="ECO:0000313" key="3">
    <source>
        <dbReference type="EMBL" id="EKE73492.1"/>
    </source>
</evidence>
<evidence type="ECO:0000259" key="2">
    <source>
        <dbReference type="Pfam" id="PF02371"/>
    </source>
</evidence>
<name>K2JFX2_9RHOB</name>
<protein>
    <submittedName>
        <fullName evidence="3">Transposase IS116/IS110/IS902 family protein</fullName>
    </submittedName>
</protein>
<dbReference type="GO" id="GO:0004803">
    <property type="term" value="F:transposase activity"/>
    <property type="evidence" value="ECO:0007669"/>
    <property type="project" value="InterPro"/>
</dbReference>